<organism evidence="1">
    <name type="scientific">marine sediment metagenome</name>
    <dbReference type="NCBI Taxonomy" id="412755"/>
    <lineage>
        <taxon>unclassified sequences</taxon>
        <taxon>metagenomes</taxon>
        <taxon>ecological metagenomes</taxon>
    </lineage>
</organism>
<sequence>MFISTKTYGHELGFAVAYRQHLAESHCRLLHGYSLAFHIEFECETLDARNWVVDFGSLRTFKEKLEEWFDHTLLIAKDDPELGTFRNLHLAGLCKLVEVERTGCEGLAKFLYEYLRDIWLPNNGYINMDREVRVRSVEVREHGANSAIYTEPELEIPQRPRDA</sequence>
<dbReference type="EMBL" id="LAZR01040575">
    <property type="protein sequence ID" value="KKL14146.1"/>
    <property type="molecule type" value="Genomic_DNA"/>
</dbReference>
<dbReference type="AlphaFoldDB" id="A0A0F9D8L2"/>
<dbReference type="Pfam" id="PF01242">
    <property type="entry name" value="PTPS"/>
    <property type="match status" value="1"/>
</dbReference>
<gene>
    <name evidence="1" type="ORF">LCGC14_2518670</name>
</gene>
<accession>A0A0F9D8L2</accession>
<dbReference type="SUPFAM" id="SSF55620">
    <property type="entry name" value="Tetrahydrobiopterin biosynthesis enzymes-like"/>
    <property type="match status" value="1"/>
</dbReference>
<comment type="caution">
    <text evidence="1">The sequence shown here is derived from an EMBL/GenBank/DDBJ whole genome shotgun (WGS) entry which is preliminary data.</text>
</comment>
<evidence type="ECO:0008006" key="2">
    <source>
        <dbReference type="Google" id="ProtNLM"/>
    </source>
</evidence>
<dbReference type="Gene3D" id="3.30.479.10">
    <property type="entry name" value="6-pyruvoyl tetrahydropterin synthase/QueD"/>
    <property type="match status" value="1"/>
</dbReference>
<proteinExistence type="predicted"/>
<dbReference type="InterPro" id="IPR007115">
    <property type="entry name" value="6-PTP_synth/QueD"/>
</dbReference>
<protein>
    <recommendedName>
        <fullName evidence="2">6-pyruvoyl tetrahydrobiopterin synthase</fullName>
    </recommendedName>
</protein>
<evidence type="ECO:0000313" key="1">
    <source>
        <dbReference type="EMBL" id="KKL14146.1"/>
    </source>
</evidence>
<reference evidence="1" key="1">
    <citation type="journal article" date="2015" name="Nature">
        <title>Complex archaea that bridge the gap between prokaryotes and eukaryotes.</title>
        <authorList>
            <person name="Spang A."/>
            <person name="Saw J.H."/>
            <person name="Jorgensen S.L."/>
            <person name="Zaremba-Niedzwiedzka K."/>
            <person name="Martijn J."/>
            <person name="Lind A.E."/>
            <person name="van Eijk R."/>
            <person name="Schleper C."/>
            <person name="Guy L."/>
            <person name="Ettema T.J."/>
        </authorList>
    </citation>
    <scope>NUCLEOTIDE SEQUENCE</scope>
</reference>
<dbReference type="InterPro" id="IPR038418">
    <property type="entry name" value="6-PTP_synth/QueD_sf"/>
</dbReference>
<name>A0A0F9D8L2_9ZZZZ</name>